<proteinExistence type="predicted"/>
<feature type="compositionally biased region" description="Polar residues" evidence="1">
    <location>
        <begin position="443"/>
        <end position="454"/>
    </location>
</feature>
<dbReference type="RefSeq" id="XP_013250703.1">
    <property type="nucleotide sequence ID" value="XM_013395249.1"/>
</dbReference>
<protein>
    <submittedName>
        <fullName evidence="2">Aurora kinase, putative</fullName>
    </submittedName>
</protein>
<feature type="region of interest" description="Disordered" evidence="1">
    <location>
        <begin position="128"/>
        <end position="171"/>
    </location>
</feature>
<dbReference type="GO" id="GO:0016301">
    <property type="term" value="F:kinase activity"/>
    <property type="evidence" value="ECO:0007669"/>
    <property type="project" value="UniProtKB-KW"/>
</dbReference>
<feature type="compositionally biased region" description="Polar residues" evidence="1">
    <location>
        <begin position="475"/>
        <end position="491"/>
    </location>
</feature>
<reference evidence="2" key="2">
    <citation type="submission" date="2013-10" db="EMBL/GenBank/DDBJ databases">
        <authorList>
            <person name="Aslett M."/>
        </authorList>
    </citation>
    <scope>NUCLEOTIDE SEQUENCE</scope>
    <source>
        <strain evidence="2">Houghton</strain>
    </source>
</reference>
<evidence type="ECO:0000313" key="3">
    <source>
        <dbReference type="Proteomes" id="UP000018050"/>
    </source>
</evidence>
<dbReference type="GeneID" id="25268237"/>
<organism evidence="2 3">
    <name type="scientific">Eimeria acervulina</name>
    <name type="common">Coccidian parasite</name>
    <dbReference type="NCBI Taxonomy" id="5801"/>
    <lineage>
        <taxon>Eukaryota</taxon>
        <taxon>Sar</taxon>
        <taxon>Alveolata</taxon>
        <taxon>Apicomplexa</taxon>
        <taxon>Conoidasida</taxon>
        <taxon>Coccidia</taxon>
        <taxon>Eucoccidiorida</taxon>
        <taxon>Eimeriorina</taxon>
        <taxon>Eimeriidae</taxon>
        <taxon>Eimeria</taxon>
    </lineage>
</organism>
<feature type="compositionally biased region" description="Low complexity" evidence="1">
    <location>
        <begin position="419"/>
        <end position="431"/>
    </location>
</feature>
<sequence>MWKELQLHLLQRHPTVDLEKLVSGASVTASEVAAELSPCLATPRSSALVCPQQAKEFGSSPKQSTVSKGSAVAAKSSVSRFATRLSAVPSRQYLSAERAANIPVLSNRKCSGKLDLDAVSNEGCRERLNSSSLTETPAKKGPSIIRNASTSTCSQPRRRTLPKATQTPGHTRTVRCTNRVAGTERTLATECSESSDICAAHSASKRNASKGRPTSVGQRNRNRKAPLVDQSFDLPSATWVMEKLEASPCLQEDSPTTNAMGGVPANDQQQHGIGASTAGSTSKYYADPSQHIPFSCLAGCSSREKQDRAAGEIQSPMSRRRQGVAFCVDEQSTDDLANCSTVVSEDADFYTSNDATSLRSLKKLRSVSANPNGLGRAGATLRLRSTPSKHHVEQDPTKVLDFPHCRLRIGSEVHHGLHSPSQQPVASSPSAYDATNAPAVGNKQRTLSKSTKSHVCTKLGPTGLDKEQSFKDSSTECLSQGPLSPEVSNGQGVPPDCRQSYSQQVAPPDSNLEHCQGYTGNGYTRVQWCTKISECQMPVNEGTTPGEAGRLRPYLTFQAVPKRRLANCVAAIPAVQHLYFPRPETTASDGTAALSHSTVFPNGQGLMGQVHPKDTMGTIPKRMPYERGVMDGTQARRLPVVISMPQPSSTKFVSSPSSLFSSS</sequence>
<dbReference type="AlphaFoldDB" id="U6GG52"/>
<keyword evidence="2" id="KW-0808">Transferase</keyword>
<dbReference type="Proteomes" id="UP000018050">
    <property type="component" value="Unassembled WGS sequence"/>
</dbReference>
<name>U6GG52_EIMAC</name>
<feature type="region of interest" description="Disordered" evidence="1">
    <location>
        <begin position="202"/>
        <end position="226"/>
    </location>
</feature>
<feature type="compositionally biased region" description="Basic and acidic residues" evidence="1">
    <location>
        <begin position="464"/>
        <end position="474"/>
    </location>
</feature>
<gene>
    <name evidence="2" type="ORF">EAH_00001670</name>
</gene>
<feature type="compositionally biased region" description="Polar residues" evidence="1">
    <location>
        <begin position="146"/>
        <end position="155"/>
    </location>
</feature>
<feature type="region of interest" description="Disordered" evidence="1">
    <location>
        <begin position="415"/>
        <end position="508"/>
    </location>
</feature>
<reference evidence="2" key="1">
    <citation type="submission" date="2013-10" db="EMBL/GenBank/DDBJ databases">
        <title>Genomic analysis of the causative agents of coccidiosis in chickens.</title>
        <authorList>
            <person name="Reid A.J."/>
            <person name="Blake D."/>
            <person name="Billington K."/>
            <person name="Browne H."/>
            <person name="Dunn M."/>
            <person name="Hung S."/>
            <person name="Kawahara F."/>
            <person name="Miranda-Saavedra D."/>
            <person name="Mourier T."/>
            <person name="Nagra H."/>
            <person name="Otto T.D."/>
            <person name="Rawlings N."/>
            <person name="Sanchez A."/>
            <person name="Sanders M."/>
            <person name="Subramaniam C."/>
            <person name="Tay Y."/>
            <person name="Dear P."/>
            <person name="Doerig C."/>
            <person name="Gruber A."/>
            <person name="Parkinson J."/>
            <person name="Shirley M."/>
            <person name="Wan K.L."/>
            <person name="Berriman M."/>
            <person name="Tomley F."/>
            <person name="Pain A."/>
        </authorList>
    </citation>
    <scope>NUCLEOTIDE SEQUENCE</scope>
    <source>
        <strain evidence="2">Houghton</strain>
    </source>
</reference>
<evidence type="ECO:0000256" key="1">
    <source>
        <dbReference type="SAM" id="MobiDB-lite"/>
    </source>
</evidence>
<keyword evidence="3" id="KW-1185">Reference proteome</keyword>
<evidence type="ECO:0000313" key="2">
    <source>
        <dbReference type="EMBL" id="CDI79155.1"/>
    </source>
</evidence>
<dbReference type="EMBL" id="HG670980">
    <property type="protein sequence ID" value="CDI79155.1"/>
    <property type="molecule type" value="Genomic_DNA"/>
</dbReference>
<keyword evidence="2" id="KW-0418">Kinase</keyword>
<dbReference type="VEuPathDB" id="ToxoDB:EAH_00001670"/>
<accession>U6GG52</accession>